<evidence type="ECO:0000256" key="2">
    <source>
        <dbReference type="ARBA" id="ARBA00022676"/>
    </source>
</evidence>
<dbReference type="GO" id="GO:0102704">
    <property type="term" value="F:GDP-Man:Man(2)GlcNAc(2)-PP-Dol alpha-1,6-mannosyltransferase activity"/>
    <property type="evidence" value="ECO:0007669"/>
    <property type="project" value="UniProtKB-UniRule"/>
</dbReference>
<evidence type="ECO:0000256" key="1">
    <source>
        <dbReference type="ARBA" id="ARBA00004922"/>
    </source>
</evidence>
<evidence type="ECO:0000256" key="10">
    <source>
        <dbReference type="RuleBase" id="RU367136"/>
    </source>
</evidence>
<gene>
    <name evidence="13" type="ORF">BEMITA_LOCUS7745</name>
</gene>
<reference evidence="13" key="1">
    <citation type="submission" date="2021-12" db="EMBL/GenBank/DDBJ databases">
        <authorList>
            <person name="King R."/>
        </authorList>
    </citation>
    <scope>NUCLEOTIDE SEQUENCE</scope>
</reference>
<evidence type="ECO:0000256" key="8">
    <source>
        <dbReference type="ARBA" id="ARBA00045103"/>
    </source>
</evidence>
<dbReference type="InterPro" id="IPR001296">
    <property type="entry name" value="Glyco_trans_1"/>
</dbReference>
<evidence type="ECO:0000256" key="7">
    <source>
        <dbReference type="ARBA" id="ARBA00023136"/>
    </source>
</evidence>
<dbReference type="Gene3D" id="3.40.50.2000">
    <property type="entry name" value="Glycogen Phosphorylase B"/>
    <property type="match status" value="2"/>
</dbReference>
<evidence type="ECO:0000259" key="11">
    <source>
        <dbReference type="Pfam" id="PF00534"/>
    </source>
</evidence>
<evidence type="ECO:0000256" key="5">
    <source>
        <dbReference type="ARBA" id="ARBA00022824"/>
    </source>
</evidence>
<evidence type="ECO:0000256" key="4">
    <source>
        <dbReference type="ARBA" id="ARBA00022692"/>
    </source>
</evidence>
<comment type="similarity">
    <text evidence="10">Belongs to the glycosyltransferase group 1 family.</text>
</comment>
<dbReference type="GO" id="GO:0004378">
    <property type="term" value="F:GDP-Man:Man(1)GlcNAc(2)-PP-Dol alpha-1,3-mannosyltransferase activity"/>
    <property type="evidence" value="ECO:0007669"/>
    <property type="project" value="UniProtKB-UniRule"/>
</dbReference>
<comment type="catalytic activity">
    <reaction evidence="8 10">
        <text>a beta-D-Man-(1-&gt;4)-beta-D-GlcNAc-(1-&gt;4)-alpha-D-GlcNAc-diphospho-di-trans,poly-cis-dolichol + GDP-alpha-D-mannose = an alpha-D-Man-(1-&gt;3)-beta-D-Man-(1-&gt;4)-beta-D-GlcNAc-(1-&gt;4)-alpha-D-GlcNAc-diphospho-di-trans,poly-cis-dolichol + GDP + H(+)</text>
        <dbReference type="Rhea" id="RHEA:29515"/>
        <dbReference type="Rhea" id="RHEA-COMP:19511"/>
        <dbReference type="Rhea" id="RHEA-COMP:19513"/>
        <dbReference type="ChEBI" id="CHEBI:15378"/>
        <dbReference type="ChEBI" id="CHEBI:57527"/>
        <dbReference type="ChEBI" id="CHEBI:58189"/>
        <dbReference type="ChEBI" id="CHEBI:58472"/>
        <dbReference type="ChEBI" id="CHEBI:132510"/>
        <dbReference type="EC" id="2.4.1.132"/>
    </reaction>
    <physiologicalReaction direction="left-to-right" evidence="8 10">
        <dbReference type="Rhea" id="RHEA:29516"/>
    </physiologicalReaction>
</comment>
<dbReference type="InterPro" id="IPR027054">
    <property type="entry name" value="ALG2"/>
</dbReference>
<dbReference type="CDD" id="cd03805">
    <property type="entry name" value="GT4_ALG2-like"/>
    <property type="match status" value="1"/>
</dbReference>
<evidence type="ECO:0000256" key="9">
    <source>
        <dbReference type="ARBA" id="ARBA00045104"/>
    </source>
</evidence>
<evidence type="ECO:0000256" key="6">
    <source>
        <dbReference type="ARBA" id="ARBA00022989"/>
    </source>
</evidence>
<dbReference type="EC" id="2.4.1.257" evidence="10"/>
<dbReference type="OrthoDB" id="448893at2759"/>
<protein>
    <recommendedName>
        <fullName evidence="10">Alpha-1,3/1,6-mannosyltransferase ALG2</fullName>
        <ecNumber evidence="10">2.4.1.132</ecNumber>
        <ecNumber evidence="10">2.4.1.257</ecNumber>
    </recommendedName>
    <alternativeName>
        <fullName evidence="10">GDP-Man:Man(1)GlcNAc(2)-PP-Dol alpha-1,3-mannosyltransferase</fullName>
    </alternativeName>
</protein>
<keyword evidence="3 10" id="KW-0808">Transferase</keyword>
<dbReference type="Proteomes" id="UP001152759">
    <property type="component" value="Chromosome 4"/>
</dbReference>
<keyword evidence="4 10" id="KW-0812">Transmembrane</keyword>
<comment type="subcellular location">
    <subcellularLocation>
        <location evidence="10">Endoplasmic reticulum membrane</location>
        <topology evidence="10">Single-pass membrane protein</topology>
    </subcellularLocation>
</comment>
<dbReference type="Pfam" id="PF00534">
    <property type="entry name" value="Glycos_transf_1"/>
    <property type="match status" value="1"/>
</dbReference>
<dbReference type="SUPFAM" id="SSF53756">
    <property type="entry name" value="UDP-Glycosyltransferase/glycogen phosphorylase"/>
    <property type="match status" value="1"/>
</dbReference>
<keyword evidence="14" id="KW-1185">Reference proteome</keyword>
<feature type="domain" description="Glycosyl transferase family 1" evidence="11">
    <location>
        <begin position="208"/>
        <end position="384"/>
    </location>
</feature>
<dbReference type="FunFam" id="3.40.50.2000:FF:000210">
    <property type="entry name" value="Alpha-1,3/1,6-mannosyltransferase ALG2"/>
    <property type="match status" value="1"/>
</dbReference>
<dbReference type="KEGG" id="btab:109044497"/>
<dbReference type="GO" id="GO:0005789">
    <property type="term" value="C:endoplasmic reticulum membrane"/>
    <property type="evidence" value="ECO:0007669"/>
    <property type="project" value="UniProtKB-SubCell"/>
</dbReference>
<dbReference type="PANTHER" id="PTHR45918">
    <property type="entry name" value="ALPHA-1,3/1,6-MANNOSYLTRANSFERASE ALG2"/>
    <property type="match status" value="1"/>
</dbReference>
<comment type="catalytic activity">
    <reaction evidence="9 10">
        <text>an alpha-D-Man-(1-&gt;3)-beta-D-Man-(1-&gt;4)-beta-D-GlcNAc-(1-&gt;4)-alpha-D-GlcNAc-diphospho-di-trans,poly-cis-dolichol + GDP-alpha-D-mannose = an alpha-D-Man-(1-&gt;3)-[alpha-D-Man-(1-&gt;6)]-beta-D-Man-(1-&gt;4)-beta-D-GlcNAc-(1-&gt;4)-alpha-D-GlcNAc-diphospho-di-trans,poly-cis-dolichol + GDP + H(+)</text>
        <dbReference type="Rhea" id="RHEA:29519"/>
        <dbReference type="Rhea" id="RHEA-COMP:19513"/>
        <dbReference type="Rhea" id="RHEA-COMP:19515"/>
        <dbReference type="ChEBI" id="CHEBI:15378"/>
        <dbReference type="ChEBI" id="CHEBI:57527"/>
        <dbReference type="ChEBI" id="CHEBI:58189"/>
        <dbReference type="ChEBI" id="CHEBI:132510"/>
        <dbReference type="ChEBI" id="CHEBI:132511"/>
        <dbReference type="EC" id="2.4.1.257"/>
    </reaction>
    <physiologicalReaction direction="left-to-right" evidence="9 10">
        <dbReference type="Rhea" id="RHEA:29520"/>
    </physiologicalReaction>
</comment>
<comment type="function">
    <text evidence="10">Mannosylates Man(2)GlcNAc(2)-dolichol diphosphate and Man(1)GlcNAc(2)-dolichol diphosphate to form Man(3)GlcNAc(2)-dolichol diphosphate.</text>
</comment>
<keyword evidence="7 10" id="KW-0472">Membrane</keyword>
<keyword evidence="5" id="KW-0256">Endoplasmic reticulum</keyword>
<evidence type="ECO:0000256" key="3">
    <source>
        <dbReference type="ARBA" id="ARBA00022679"/>
    </source>
</evidence>
<dbReference type="InterPro" id="IPR028098">
    <property type="entry name" value="Glyco_trans_4-like_N"/>
</dbReference>
<evidence type="ECO:0000259" key="12">
    <source>
        <dbReference type="Pfam" id="PF13439"/>
    </source>
</evidence>
<dbReference type="PANTHER" id="PTHR45918:SF1">
    <property type="entry name" value="ALPHA-1,3_1,6-MANNOSYLTRANSFERASE ALG2"/>
    <property type="match status" value="1"/>
</dbReference>
<dbReference type="EMBL" id="OU963865">
    <property type="protein sequence ID" value="CAH0388860.1"/>
    <property type="molecule type" value="Genomic_DNA"/>
</dbReference>
<evidence type="ECO:0000313" key="13">
    <source>
        <dbReference type="EMBL" id="CAH0388860.1"/>
    </source>
</evidence>
<feature type="transmembrane region" description="Helical" evidence="10">
    <location>
        <begin position="70"/>
        <end position="92"/>
    </location>
</feature>
<comment type="pathway">
    <text evidence="1 10">Protein modification; protein glycosylation.</text>
</comment>
<dbReference type="EC" id="2.4.1.132" evidence="10"/>
<proteinExistence type="inferred from homology"/>
<keyword evidence="2 10" id="KW-0328">Glycosyltransferase</keyword>
<keyword evidence="6 10" id="KW-1133">Transmembrane helix</keyword>
<evidence type="ECO:0000313" key="14">
    <source>
        <dbReference type="Proteomes" id="UP001152759"/>
    </source>
</evidence>
<accession>A0A9P0AB96</accession>
<name>A0A9P0AB96_BEMTA</name>
<organism evidence="13 14">
    <name type="scientific">Bemisia tabaci</name>
    <name type="common">Sweetpotato whitefly</name>
    <name type="synonym">Aleurodes tabaci</name>
    <dbReference type="NCBI Taxonomy" id="7038"/>
    <lineage>
        <taxon>Eukaryota</taxon>
        <taxon>Metazoa</taxon>
        <taxon>Ecdysozoa</taxon>
        <taxon>Arthropoda</taxon>
        <taxon>Hexapoda</taxon>
        <taxon>Insecta</taxon>
        <taxon>Pterygota</taxon>
        <taxon>Neoptera</taxon>
        <taxon>Paraneoptera</taxon>
        <taxon>Hemiptera</taxon>
        <taxon>Sternorrhyncha</taxon>
        <taxon>Aleyrodoidea</taxon>
        <taxon>Aleyrodidae</taxon>
        <taxon>Aleyrodinae</taxon>
        <taxon>Bemisia</taxon>
    </lineage>
</organism>
<sequence>MSSKRIVILHPDLGIGGAERLVVDAALALKKRNHEVCFVTTHHDRSHCFKETVDGTFEVIVVGDWLPRNIFGYFFALCAYLRMIYAAFYIVFFSNLAPLLVFCDLVSVCIPVLKLGHIPVIFYCHHPDLLLSQAGGRLKALYRFPLNWLEEKTTAKASIILVNSKYTQKVFKETFKTIKSTPDILYPSIPIENFSETISCLPLKQILKNPDFPSDATVFLSINRYERKKSIDLAIKALKQLKESLPESTMKKVYLIVAGGYDTRLLENVEHYDELSALCETSNVKEHVCFLRSISNEEKVSLMKHCVSIVYTPPNEHYGIVPIEAMFLNKPVIAQNSGGPTETVVDGETGFLCDNNSNSFAEAMKKFINDPNLSQSMGLKGRKRFDELYSADSFSQKLESYVQCVVDDKSN</sequence>
<dbReference type="AlphaFoldDB" id="A0A9P0AB96"/>
<dbReference type="Pfam" id="PF13439">
    <property type="entry name" value="Glyco_transf_4"/>
    <property type="match status" value="1"/>
</dbReference>
<feature type="domain" description="Glycosyltransferase subfamily 4-like N-terminal" evidence="12">
    <location>
        <begin position="15"/>
        <end position="187"/>
    </location>
</feature>